<feature type="transmembrane region" description="Helical" evidence="4">
    <location>
        <begin position="165"/>
        <end position="185"/>
    </location>
</feature>
<keyword evidence="4" id="KW-0812">Transmembrane</keyword>
<organism evidence="6 7">
    <name type="scientific">Vitrella brassicaformis (strain CCMP3155)</name>
    <dbReference type="NCBI Taxonomy" id="1169540"/>
    <lineage>
        <taxon>Eukaryota</taxon>
        <taxon>Sar</taxon>
        <taxon>Alveolata</taxon>
        <taxon>Colpodellida</taxon>
        <taxon>Vitrellaceae</taxon>
        <taxon>Vitrella</taxon>
    </lineage>
</organism>
<sequence length="313" mass="35090">MHPGFDDACRICGDREESTETGLLVSPCSCRGTVRFVHTGCLEAFRQQRLQTTGQRPTSCEICQSEHDESWLGGTPQGRTTTRWDALCQMLCLWVVPFVALWWRVLWGSAIPKLRPLLSFSFSRWAADDVEISTYFPGPALIYLSSYLLECLVAKHPQCVSGRQLRWGVLLLLSLAFCLGADGSAWRDPEFALLFVCGFVVLLPISLKAHDHFSMRRRLLTMQRGQNVLQQAGRQLLCVLYGLLQSSHSLAAACCLSRVLAVIPAFLGCTGFIVLTFSSLLALMAVWRRRPAVERHLTTYFLPAHYQCADCRA</sequence>
<evidence type="ECO:0000313" key="6">
    <source>
        <dbReference type="EMBL" id="CEM01584.1"/>
    </source>
</evidence>
<dbReference type="InterPro" id="IPR013083">
    <property type="entry name" value="Znf_RING/FYVE/PHD"/>
</dbReference>
<keyword evidence="2" id="KW-0863">Zinc-finger</keyword>
<evidence type="ECO:0000256" key="1">
    <source>
        <dbReference type="ARBA" id="ARBA00022723"/>
    </source>
</evidence>
<feature type="transmembrane region" description="Helical" evidence="4">
    <location>
        <begin position="191"/>
        <end position="209"/>
    </location>
</feature>
<feature type="transmembrane region" description="Helical" evidence="4">
    <location>
        <begin position="91"/>
        <end position="112"/>
    </location>
</feature>
<dbReference type="InterPro" id="IPR011016">
    <property type="entry name" value="Znf_RING-CH"/>
</dbReference>
<dbReference type="Pfam" id="PF12906">
    <property type="entry name" value="RINGv"/>
    <property type="match status" value="1"/>
</dbReference>
<evidence type="ECO:0000256" key="2">
    <source>
        <dbReference type="ARBA" id="ARBA00022771"/>
    </source>
</evidence>
<evidence type="ECO:0000259" key="5">
    <source>
        <dbReference type="PROSITE" id="PS51292"/>
    </source>
</evidence>
<keyword evidence="1" id="KW-0479">Metal-binding</keyword>
<reference evidence="6 7" key="1">
    <citation type="submission" date="2014-11" db="EMBL/GenBank/DDBJ databases">
        <authorList>
            <person name="Zhu J."/>
            <person name="Qi W."/>
            <person name="Song R."/>
        </authorList>
    </citation>
    <scope>NUCLEOTIDE SEQUENCE [LARGE SCALE GENOMIC DNA]</scope>
</reference>
<feature type="domain" description="RING-CH-type" evidence="5">
    <location>
        <begin position="1"/>
        <end position="70"/>
    </location>
</feature>
<keyword evidence="4" id="KW-0472">Membrane</keyword>
<feature type="transmembrane region" description="Helical" evidence="4">
    <location>
        <begin position="265"/>
        <end position="287"/>
    </location>
</feature>
<dbReference type="SMART" id="SM00744">
    <property type="entry name" value="RINGv"/>
    <property type="match status" value="1"/>
</dbReference>
<name>A0A0G4ETE9_VITBC</name>
<dbReference type="GO" id="GO:0008270">
    <property type="term" value="F:zinc ion binding"/>
    <property type="evidence" value="ECO:0007669"/>
    <property type="project" value="UniProtKB-KW"/>
</dbReference>
<evidence type="ECO:0000256" key="3">
    <source>
        <dbReference type="ARBA" id="ARBA00022833"/>
    </source>
</evidence>
<dbReference type="STRING" id="1169540.A0A0G4ETE9"/>
<keyword evidence="7" id="KW-1185">Reference proteome</keyword>
<gene>
    <name evidence="6" type="ORF">Vbra_13214</name>
</gene>
<feature type="transmembrane region" description="Helical" evidence="4">
    <location>
        <begin position="132"/>
        <end position="153"/>
    </location>
</feature>
<dbReference type="OrthoDB" id="305026at2759"/>
<dbReference type="PhylomeDB" id="A0A0G4ETE9"/>
<dbReference type="VEuPathDB" id="CryptoDB:Vbra_13214"/>
<keyword evidence="4" id="KW-1133">Transmembrane helix</keyword>
<proteinExistence type="predicted"/>
<keyword evidence="3" id="KW-0862">Zinc</keyword>
<accession>A0A0G4ETE9</accession>
<dbReference type="Gene3D" id="3.30.40.10">
    <property type="entry name" value="Zinc/RING finger domain, C3HC4 (zinc finger)"/>
    <property type="match status" value="1"/>
</dbReference>
<evidence type="ECO:0000313" key="7">
    <source>
        <dbReference type="Proteomes" id="UP000041254"/>
    </source>
</evidence>
<dbReference type="EMBL" id="CDMY01000305">
    <property type="protein sequence ID" value="CEM01584.1"/>
    <property type="molecule type" value="Genomic_DNA"/>
</dbReference>
<dbReference type="CDD" id="cd16495">
    <property type="entry name" value="RING_CH-C4HC3_MARCH"/>
    <property type="match status" value="1"/>
</dbReference>
<protein>
    <recommendedName>
        <fullName evidence="5">RING-CH-type domain-containing protein</fullName>
    </recommendedName>
</protein>
<dbReference type="Proteomes" id="UP000041254">
    <property type="component" value="Unassembled WGS sequence"/>
</dbReference>
<dbReference type="InParanoid" id="A0A0G4ETE9"/>
<dbReference type="AlphaFoldDB" id="A0A0G4ETE9"/>
<evidence type="ECO:0000256" key="4">
    <source>
        <dbReference type="SAM" id="Phobius"/>
    </source>
</evidence>
<dbReference type="SUPFAM" id="SSF57850">
    <property type="entry name" value="RING/U-box"/>
    <property type="match status" value="1"/>
</dbReference>
<dbReference type="PROSITE" id="PS51292">
    <property type="entry name" value="ZF_RING_CH"/>
    <property type="match status" value="1"/>
</dbReference>